<dbReference type="InterPro" id="IPR012218">
    <property type="entry name" value="Cyt_c_BACSU-c550-type"/>
</dbReference>
<feature type="chain" id="PRO_5045094886" evidence="5">
    <location>
        <begin position="23"/>
        <end position="118"/>
    </location>
</feature>
<comment type="caution">
    <text evidence="7">The sequence shown here is derived from an EMBL/GenBank/DDBJ whole genome shotgun (WGS) entry which is preliminary data.</text>
</comment>
<evidence type="ECO:0000256" key="5">
    <source>
        <dbReference type="SAM" id="SignalP"/>
    </source>
</evidence>
<evidence type="ECO:0000256" key="3">
    <source>
        <dbReference type="ARBA" id="ARBA00023004"/>
    </source>
</evidence>
<proteinExistence type="predicted"/>
<organism evidence="7 8">
    <name type="scientific">Chengkuizengella axinellae</name>
    <dbReference type="NCBI Taxonomy" id="3064388"/>
    <lineage>
        <taxon>Bacteria</taxon>
        <taxon>Bacillati</taxon>
        <taxon>Bacillota</taxon>
        <taxon>Bacilli</taxon>
        <taxon>Bacillales</taxon>
        <taxon>Paenibacillaceae</taxon>
        <taxon>Chengkuizengella</taxon>
    </lineage>
</organism>
<feature type="domain" description="Cytochrome c" evidence="6">
    <location>
        <begin position="38"/>
        <end position="118"/>
    </location>
</feature>
<dbReference type="RefSeq" id="WP_305992355.1">
    <property type="nucleotide sequence ID" value="NZ_JAVAMP010000005.1"/>
</dbReference>
<dbReference type="SUPFAM" id="SSF46626">
    <property type="entry name" value="Cytochrome c"/>
    <property type="match status" value="1"/>
</dbReference>
<protein>
    <submittedName>
        <fullName evidence="7">Cytochrome c</fullName>
    </submittedName>
</protein>
<feature type="signal peptide" evidence="5">
    <location>
        <begin position="1"/>
        <end position="22"/>
    </location>
</feature>
<evidence type="ECO:0000256" key="4">
    <source>
        <dbReference type="PROSITE-ProRule" id="PRU00433"/>
    </source>
</evidence>
<evidence type="ECO:0000259" key="6">
    <source>
        <dbReference type="PROSITE" id="PS51007"/>
    </source>
</evidence>
<dbReference type="PROSITE" id="PS51007">
    <property type="entry name" value="CYTC"/>
    <property type="match status" value="1"/>
</dbReference>
<dbReference type="InterPro" id="IPR050597">
    <property type="entry name" value="Cytochrome_c_Oxidase_Subunit"/>
</dbReference>
<dbReference type="PIRSF" id="PIRSF000025">
    <property type="entry name" value="Cytc_Bsub_c550"/>
    <property type="match status" value="1"/>
</dbReference>
<keyword evidence="5" id="KW-0732">Signal</keyword>
<dbReference type="EMBL" id="JAVAMP010000005">
    <property type="protein sequence ID" value="MDP5275047.1"/>
    <property type="molecule type" value="Genomic_DNA"/>
</dbReference>
<dbReference type="PANTHER" id="PTHR33751">
    <property type="entry name" value="CBB3-TYPE CYTOCHROME C OXIDASE SUBUNIT FIXP"/>
    <property type="match status" value="1"/>
</dbReference>
<name>A0ABT9J0A6_9BACL</name>
<keyword evidence="2 4" id="KW-0479">Metal-binding</keyword>
<evidence type="ECO:0000313" key="7">
    <source>
        <dbReference type="EMBL" id="MDP5275047.1"/>
    </source>
</evidence>
<sequence>MSKMKKVFIIISLITIFTTACGDNNNVSEENQTSTAVDKNSPAYEIYQQNGCISCHGTDLEGKMGSLTNLQDVGARLNEDEIKNTLLNGKTGTVMPAYGESLSEEDIDTLTSWLSENQ</sequence>
<evidence type="ECO:0000256" key="1">
    <source>
        <dbReference type="ARBA" id="ARBA00022617"/>
    </source>
</evidence>
<dbReference type="Pfam" id="PF13442">
    <property type="entry name" value="Cytochrome_CBB3"/>
    <property type="match status" value="1"/>
</dbReference>
<keyword evidence="1 4" id="KW-0349">Heme</keyword>
<gene>
    <name evidence="7" type="ORF">Q5Y73_13080</name>
</gene>
<evidence type="ECO:0000256" key="2">
    <source>
        <dbReference type="ARBA" id="ARBA00022723"/>
    </source>
</evidence>
<dbReference type="InterPro" id="IPR036909">
    <property type="entry name" value="Cyt_c-like_dom_sf"/>
</dbReference>
<dbReference type="Proteomes" id="UP001231941">
    <property type="component" value="Unassembled WGS sequence"/>
</dbReference>
<evidence type="ECO:0000313" key="8">
    <source>
        <dbReference type="Proteomes" id="UP001231941"/>
    </source>
</evidence>
<keyword evidence="3 4" id="KW-0408">Iron</keyword>
<accession>A0ABT9J0A6</accession>
<keyword evidence="8" id="KW-1185">Reference proteome</keyword>
<dbReference type="PANTHER" id="PTHR33751:SF1">
    <property type="entry name" value="CBB3-TYPE CYTOCHROME C OXIDASE SUBUNIT FIXP"/>
    <property type="match status" value="1"/>
</dbReference>
<dbReference type="InterPro" id="IPR009056">
    <property type="entry name" value="Cyt_c-like_dom"/>
</dbReference>
<reference evidence="7 8" key="1">
    <citation type="submission" date="2023-08" db="EMBL/GenBank/DDBJ databases">
        <authorList>
            <person name="Park J.-S."/>
        </authorList>
    </citation>
    <scope>NUCLEOTIDE SEQUENCE [LARGE SCALE GENOMIC DNA]</scope>
    <source>
        <strain evidence="7 8">2205SS18-9</strain>
    </source>
</reference>
<dbReference type="PROSITE" id="PS51257">
    <property type="entry name" value="PROKAR_LIPOPROTEIN"/>
    <property type="match status" value="1"/>
</dbReference>
<dbReference type="Gene3D" id="1.10.760.10">
    <property type="entry name" value="Cytochrome c-like domain"/>
    <property type="match status" value="1"/>
</dbReference>